<dbReference type="Pfam" id="PF02687">
    <property type="entry name" value="FtsX"/>
    <property type="match status" value="2"/>
</dbReference>
<feature type="transmembrane region" description="Helical" evidence="7">
    <location>
        <begin position="693"/>
        <end position="722"/>
    </location>
</feature>
<keyword evidence="11" id="KW-1185">Reference proteome</keyword>
<dbReference type="Pfam" id="PF12704">
    <property type="entry name" value="MacB_PCD"/>
    <property type="match status" value="1"/>
</dbReference>
<dbReference type="InterPro" id="IPR050250">
    <property type="entry name" value="Macrolide_Exporter_MacB"/>
</dbReference>
<dbReference type="RefSeq" id="WP_263231653.1">
    <property type="nucleotide sequence ID" value="NZ_CP106793.1"/>
</dbReference>
<evidence type="ECO:0000313" key="10">
    <source>
        <dbReference type="EMBL" id="UXY21594.1"/>
    </source>
</evidence>
<evidence type="ECO:0000259" key="8">
    <source>
        <dbReference type="Pfam" id="PF02687"/>
    </source>
</evidence>
<evidence type="ECO:0000256" key="6">
    <source>
        <dbReference type="ARBA" id="ARBA00038076"/>
    </source>
</evidence>
<keyword evidence="3 7" id="KW-0812">Transmembrane</keyword>
<evidence type="ECO:0000256" key="4">
    <source>
        <dbReference type="ARBA" id="ARBA00022989"/>
    </source>
</evidence>
<keyword evidence="2" id="KW-1003">Cell membrane</keyword>
<reference evidence="10" key="1">
    <citation type="submission" date="2022-10" db="EMBL/GenBank/DDBJ databases">
        <authorList>
            <person name="Mo P."/>
        </authorList>
    </citation>
    <scope>NUCLEOTIDE SEQUENCE</scope>
    <source>
        <strain evidence="10">HUAS 13-4</strain>
    </source>
</reference>
<evidence type="ECO:0000256" key="1">
    <source>
        <dbReference type="ARBA" id="ARBA00004651"/>
    </source>
</evidence>
<feature type="transmembrane region" description="Helical" evidence="7">
    <location>
        <begin position="253"/>
        <end position="281"/>
    </location>
</feature>
<feature type="domain" description="ABC3 transporter permease C-terminal" evidence="8">
    <location>
        <begin position="259"/>
        <end position="379"/>
    </location>
</feature>
<feature type="transmembrane region" description="Helical" evidence="7">
    <location>
        <begin position="426"/>
        <end position="446"/>
    </location>
</feature>
<accession>A0ABY6E4K9</accession>
<dbReference type="InterPro" id="IPR003838">
    <property type="entry name" value="ABC3_permease_C"/>
</dbReference>
<evidence type="ECO:0000259" key="9">
    <source>
        <dbReference type="Pfam" id="PF12704"/>
    </source>
</evidence>
<keyword evidence="5 7" id="KW-0472">Membrane</keyword>
<evidence type="ECO:0000256" key="7">
    <source>
        <dbReference type="SAM" id="Phobius"/>
    </source>
</evidence>
<evidence type="ECO:0000256" key="3">
    <source>
        <dbReference type="ARBA" id="ARBA00022692"/>
    </source>
</evidence>
<dbReference type="PANTHER" id="PTHR30572:SF4">
    <property type="entry name" value="ABC TRANSPORTER PERMEASE YTRF"/>
    <property type="match status" value="1"/>
</dbReference>
<feature type="transmembrane region" description="Helical" evidence="7">
    <location>
        <begin position="351"/>
        <end position="374"/>
    </location>
</feature>
<feature type="domain" description="MacB-like periplasmic core" evidence="9">
    <location>
        <begin position="427"/>
        <end position="626"/>
    </location>
</feature>
<feature type="transmembrane region" description="Helical" evidence="7">
    <location>
        <begin position="652"/>
        <end position="672"/>
    </location>
</feature>
<comment type="subcellular location">
    <subcellularLocation>
        <location evidence="1">Cell membrane</location>
        <topology evidence="1">Multi-pass membrane protein</topology>
    </subcellularLocation>
</comment>
<name>A0ABY6E4K9_9ACTN</name>
<dbReference type="Proteomes" id="UP001061298">
    <property type="component" value="Chromosome"/>
</dbReference>
<gene>
    <name evidence="10" type="ORF">N8I84_25040</name>
</gene>
<evidence type="ECO:0000256" key="5">
    <source>
        <dbReference type="ARBA" id="ARBA00023136"/>
    </source>
</evidence>
<evidence type="ECO:0000256" key="2">
    <source>
        <dbReference type="ARBA" id="ARBA00022475"/>
    </source>
</evidence>
<feature type="transmembrane region" description="Helical" evidence="7">
    <location>
        <begin position="302"/>
        <end position="331"/>
    </location>
</feature>
<evidence type="ECO:0000313" key="11">
    <source>
        <dbReference type="Proteomes" id="UP001061298"/>
    </source>
</evidence>
<proteinExistence type="inferred from homology"/>
<dbReference type="InterPro" id="IPR025857">
    <property type="entry name" value="MacB_PCD"/>
</dbReference>
<sequence length="782" mass="80229">MSAVWRASRAAVRRRRLQTAVIGVVVLVSSTALVVALGLLDVASGPFDRLFAQAHGAHVVATFDAAKVSRAELARTAHRPGVRAAAGPFPEAVVEVPPSATSQIPGVAPGGPLTLVGRAAPGGPVDRLDLFAGHWATGSGQLVLALPDAPGLAKGPHSPVGKRIRLPGLAPLTVVGLAAGVSGTAQAWVAPQQIEALHPATYQMLYRFERAATADQITAGTAAVTAGLPSGSLVAHQSYLTLKAQVAASPNAFVPFLMAFGILGLLVAVLIVGNVVSGAVVSGFRHIGVLKSLGFTPGQVVAVYLVMVCVPATAGALAGTALGAVVAQPLLHQVFQGADLGTVMVTPAIASWVYATTALGMPAVVLLAALIPALRAHRLPAARAISAGSAPSGARGSTIQRWLAGVRLPRSVTLGLGLPFARPGRALLTVCAVLLGVATVTFATGLSATMVSYGDAVEGVGKVQVLVQRGEARFGQTDPRHGDAATQTLLRSLPHAADVSAVGFADVRMLGQSQDVSIEGARGGRSVLQDDLARGRWMRARGEVVASGRFLSKYGLRLGDSFTLAAADGRQERATLVGEVMSGPADWMRADWTTVTALMPDAQADQYWVRLTPGADVGAYVKAVRAADPGLYPSEKTSVNAGTVTVISSASALTLMLSVVAAMGVFNTVVLSSRERRRDLGTLKSIGMAPRQVTAMLVVSMAGLGLLGGLLGLPLGVAAYRLVIPMTEHSAHLAFPARMLNVWHPGSMALLALAGVAIAALGAVIPARAAARQTIARVLRTE</sequence>
<keyword evidence="4 7" id="KW-1133">Transmembrane helix</keyword>
<dbReference type="PANTHER" id="PTHR30572">
    <property type="entry name" value="MEMBRANE COMPONENT OF TRANSPORTER-RELATED"/>
    <property type="match status" value="1"/>
</dbReference>
<dbReference type="EMBL" id="CP106793">
    <property type="protein sequence ID" value="UXY21594.1"/>
    <property type="molecule type" value="Genomic_DNA"/>
</dbReference>
<feature type="transmembrane region" description="Helical" evidence="7">
    <location>
        <begin position="742"/>
        <end position="765"/>
    </location>
</feature>
<comment type="similarity">
    <text evidence="6">Belongs to the ABC-4 integral membrane protein family.</text>
</comment>
<organism evidence="10 11">
    <name type="scientific">Streptomyces cynarae</name>
    <dbReference type="NCBI Taxonomy" id="2981134"/>
    <lineage>
        <taxon>Bacteria</taxon>
        <taxon>Bacillati</taxon>
        <taxon>Actinomycetota</taxon>
        <taxon>Actinomycetes</taxon>
        <taxon>Kitasatosporales</taxon>
        <taxon>Streptomycetaceae</taxon>
        <taxon>Streptomyces</taxon>
    </lineage>
</organism>
<feature type="transmembrane region" description="Helical" evidence="7">
    <location>
        <begin position="20"/>
        <end position="40"/>
    </location>
</feature>
<feature type="domain" description="ABC3 transporter permease C-terminal" evidence="8">
    <location>
        <begin position="653"/>
        <end position="774"/>
    </location>
</feature>
<protein>
    <submittedName>
        <fullName evidence="10">FtsX-like permease family protein</fullName>
    </submittedName>
</protein>